<evidence type="ECO:0000256" key="1">
    <source>
        <dbReference type="SAM" id="SignalP"/>
    </source>
</evidence>
<dbReference type="EMBL" id="SJPN01000006">
    <property type="protein sequence ID" value="TWT98525.1"/>
    <property type="molecule type" value="Genomic_DNA"/>
</dbReference>
<feature type="domain" description="BON" evidence="2">
    <location>
        <begin position="337"/>
        <end position="405"/>
    </location>
</feature>
<dbReference type="InterPro" id="IPR007055">
    <property type="entry name" value="BON_dom"/>
</dbReference>
<name>A0A5C6AH72_9BACT</name>
<proteinExistence type="predicted"/>
<keyword evidence="1" id="KW-0732">Signal</keyword>
<dbReference type="Gene3D" id="3.40.1520.20">
    <property type="match status" value="1"/>
</dbReference>
<organism evidence="3 4">
    <name type="scientific">Stieleria varia</name>
    <dbReference type="NCBI Taxonomy" id="2528005"/>
    <lineage>
        <taxon>Bacteria</taxon>
        <taxon>Pseudomonadati</taxon>
        <taxon>Planctomycetota</taxon>
        <taxon>Planctomycetia</taxon>
        <taxon>Pirellulales</taxon>
        <taxon>Pirellulaceae</taxon>
        <taxon>Stieleria</taxon>
    </lineage>
</organism>
<reference evidence="3 4" key="1">
    <citation type="submission" date="2019-02" db="EMBL/GenBank/DDBJ databases">
        <title>Deep-cultivation of Planctomycetes and their phenomic and genomic characterization uncovers novel biology.</title>
        <authorList>
            <person name="Wiegand S."/>
            <person name="Jogler M."/>
            <person name="Boedeker C."/>
            <person name="Pinto D."/>
            <person name="Vollmers J."/>
            <person name="Rivas-Marin E."/>
            <person name="Kohn T."/>
            <person name="Peeters S.H."/>
            <person name="Heuer A."/>
            <person name="Rast P."/>
            <person name="Oberbeckmann S."/>
            <person name="Bunk B."/>
            <person name="Jeske O."/>
            <person name="Meyerdierks A."/>
            <person name="Storesund J.E."/>
            <person name="Kallscheuer N."/>
            <person name="Luecker S."/>
            <person name="Lage O.M."/>
            <person name="Pohl T."/>
            <person name="Merkel B.J."/>
            <person name="Hornburger P."/>
            <person name="Mueller R.-W."/>
            <person name="Bruemmer F."/>
            <person name="Labrenz M."/>
            <person name="Spormann A.M."/>
            <person name="Op Den Camp H."/>
            <person name="Overmann J."/>
            <person name="Amann R."/>
            <person name="Jetten M.S.M."/>
            <person name="Mascher T."/>
            <person name="Medema M.H."/>
            <person name="Devos D.P."/>
            <person name="Kaster A.-K."/>
            <person name="Ovreas L."/>
            <person name="Rohde M."/>
            <person name="Galperin M.Y."/>
            <person name="Jogler C."/>
        </authorList>
    </citation>
    <scope>NUCLEOTIDE SEQUENCE [LARGE SCALE GENOMIC DNA]</scope>
    <source>
        <strain evidence="3 4">Pla52n</strain>
    </source>
</reference>
<dbReference type="Gene3D" id="3.30.1340.30">
    <property type="match status" value="4"/>
</dbReference>
<evidence type="ECO:0000313" key="4">
    <source>
        <dbReference type="Proteomes" id="UP000320176"/>
    </source>
</evidence>
<comment type="caution">
    <text evidence="3">The sequence shown here is derived from an EMBL/GenBank/DDBJ whole genome shotgun (WGS) entry which is preliminary data.</text>
</comment>
<feature type="domain" description="BON" evidence="2">
    <location>
        <begin position="32"/>
        <end position="100"/>
    </location>
</feature>
<feature type="domain" description="BON" evidence="2">
    <location>
        <begin position="261"/>
        <end position="331"/>
    </location>
</feature>
<protein>
    <submittedName>
        <fullName evidence="3">Osmotically-inducible protein Y</fullName>
    </submittedName>
</protein>
<keyword evidence="4" id="KW-1185">Reference proteome</keyword>
<feature type="domain" description="BON" evidence="2">
    <location>
        <begin position="104"/>
        <end position="172"/>
    </location>
</feature>
<dbReference type="InterPro" id="IPR014004">
    <property type="entry name" value="Transpt-assoc_nodulatn_dom_bac"/>
</dbReference>
<sequence length="491" mass="53808" precursor="true">MKVPAFKTIAFALALSLSLNQTTPSVLANEPASGEIVKAIEADLADAERIVASEIDVKLDRGVVTLGGTVNSILDRDLASEIAKRTRGVQAVVNQILVQRSDRSDDSIHEDVQRVLITNSSVDEPQIVVAVNQGEVSMTGEVDSLAEKRIAGFVASGVRGVVSINNQLTVAMSSDRTDTDLRDEISALIHHSVYLDDVEVEIAVDEGVVKLTGNVHSALQKDHLERIAEIWGVAAVDVRNIRVDPTADGRAIRQKRYESVTDESIKEALQRAYRVDPILFSRADAIEINVSIGRVSLSGSVDRLRVKNRAEKLAGDVIGVRAVSNNIELQLPGKPPTDIEIVHETQDALARSAHLDRRDIRVHSQAAHVSLYGVVESELEKRVAQWVADGVTGVVHVNNSLAVEREWEQKSDEQIKTALERKLRFAFYEESDDLSVDVQGGVAIIKGTVDTWRQWQTVMDLAIEAGSRHPHNLVNVQYHPPHGASDIYVPH</sequence>
<dbReference type="Pfam" id="PF04972">
    <property type="entry name" value="BON"/>
    <property type="match status" value="6"/>
</dbReference>
<dbReference type="PANTHER" id="PTHR34606">
    <property type="entry name" value="BON DOMAIN-CONTAINING PROTEIN"/>
    <property type="match status" value="1"/>
</dbReference>
<feature type="signal peptide" evidence="1">
    <location>
        <begin position="1"/>
        <end position="28"/>
    </location>
</feature>
<dbReference type="AlphaFoldDB" id="A0A5C6AH72"/>
<gene>
    <name evidence="3" type="primary">osmY</name>
    <name evidence="3" type="ORF">Pla52n_50410</name>
</gene>
<dbReference type="SMART" id="SM00749">
    <property type="entry name" value="BON"/>
    <property type="match status" value="4"/>
</dbReference>
<feature type="chain" id="PRO_5022981150" evidence="1">
    <location>
        <begin position="29"/>
        <end position="491"/>
    </location>
</feature>
<accession>A0A5C6AH72</accession>
<dbReference type="InterPro" id="IPR051686">
    <property type="entry name" value="Lipoprotein_DolP"/>
</dbReference>
<dbReference type="RefSeq" id="WP_146522089.1">
    <property type="nucleotide sequence ID" value="NZ_CP151726.1"/>
</dbReference>
<dbReference type="Proteomes" id="UP000320176">
    <property type="component" value="Unassembled WGS sequence"/>
</dbReference>
<dbReference type="PROSITE" id="PS50914">
    <property type="entry name" value="BON"/>
    <property type="match status" value="5"/>
</dbReference>
<dbReference type="OrthoDB" id="231542at2"/>
<evidence type="ECO:0000259" key="2">
    <source>
        <dbReference type="PROSITE" id="PS50914"/>
    </source>
</evidence>
<evidence type="ECO:0000313" key="3">
    <source>
        <dbReference type="EMBL" id="TWT98525.1"/>
    </source>
</evidence>
<dbReference type="PANTHER" id="PTHR34606:SF15">
    <property type="entry name" value="BON DOMAIN-CONTAINING PROTEIN"/>
    <property type="match status" value="1"/>
</dbReference>
<feature type="domain" description="BON" evidence="2">
    <location>
        <begin position="177"/>
        <end position="245"/>
    </location>
</feature>